<feature type="compositionally biased region" description="Low complexity" evidence="1">
    <location>
        <begin position="429"/>
        <end position="445"/>
    </location>
</feature>
<feature type="region of interest" description="Disordered" evidence="1">
    <location>
        <begin position="366"/>
        <end position="476"/>
    </location>
</feature>
<feature type="compositionally biased region" description="Polar residues" evidence="1">
    <location>
        <begin position="366"/>
        <end position="407"/>
    </location>
</feature>
<name>A0A4U6X5N3_9PEZI</name>
<dbReference type="Gene3D" id="3.40.395.10">
    <property type="entry name" value="Adenoviral Proteinase, Chain A"/>
    <property type="match status" value="1"/>
</dbReference>
<accession>A0A4U6X5N3</accession>
<evidence type="ECO:0000313" key="3">
    <source>
        <dbReference type="Proteomes" id="UP000310108"/>
    </source>
</evidence>
<dbReference type="OrthoDB" id="4851860at2759"/>
<reference evidence="2 3" key="1">
    <citation type="journal article" date="2019" name="PLoS ONE">
        <title>Comparative genome analysis indicates high evolutionary potential of pathogenicity genes in Colletotrichum tanaceti.</title>
        <authorList>
            <person name="Lelwala R.V."/>
            <person name="Korhonen P.K."/>
            <person name="Young N.D."/>
            <person name="Scott J.B."/>
            <person name="Ades P.A."/>
            <person name="Gasser R.B."/>
            <person name="Taylor P.W.J."/>
        </authorList>
    </citation>
    <scope>NUCLEOTIDE SEQUENCE [LARGE SCALE GENOMIC DNA]</scope>
    <source>
        <strain evidence="2">BRIP57314</strain>
    </source>
</reference>
<feature type="compositionally biased region" description="Low complexity" evidence="1">
    <location>
        <begin position="334"/>
        <end position="346"/>
    </location>
</feature>
<comment type="caution">
    <text evidence="2">The sequence shown here is derived from an EMBL/GenBank/DDBJ whole genome shotgun (WGS) entry which is preliminary data.</text>
</comment>
<keyword evidence="3" id="KW-1185">Reference proteome</keyword>
<dbReference type="STRING" id="1306861.A0A4U6X5N3"/>
<dbReference type="SUPFAM" id="SSF54001">
    <property type="entry name" value="Cysteine proteinases"/>
    <property type="match status" value="1"/>
</dbReference>
<dbReference type="Proteomes" id="UP000310108">
    <property type="component" value="Unassembled WGS sequence"/>
</dbReference>
<evidence type="ECO:0000256" key="1">
    <source>
        <dbReference type="SAM" id="MobiDB-lite"/>
    </source>
</evidence>
<protein>
    <recommendedName>
        <fullName evidence="4">Ubiquitin-like protease family profile domain-containing protein</fullName>
    </recommendedName>
</protein>
<feature type="compositionally biased region" description="Polar residues" evidence="1">
    <location>
        <begin position="225"/>
        <end position="238"/>
    </location>
</feature>
<feature type="region of interest" description="Disordered" evidence="1">
    <location>
        <begin position="225"/>
        <end position="347"/>
    </location>
</feature>
<gene>
    <name evidence="2" type="ORF">CTA1_2649</name>
</gene>
<feature type="region of interest" description="Disordered" evidence="1">
    <location>
        <begin position="1"/>
        <end position="43"/>
    </location>
</feature>
<organism evidence="2 3">
    <name type="scientific">Colletotrichum tanaceti</name>
    <dbReference type="NCBI Taxonomy" id="1306861"/>
    <lineage>
        <taxon>Eukaryota</taxon>
        <taxon>Fungi</taxon>
        <taxon>Dikarya</taxon>
        <taxon>Ascomycota</taxon>
        <taxon>Pezizomycotina</taxon>
        <taxon>Sordariomycetes</taxon>
        <taxon>Hypocreomycetidae</taxon>
        <taxon>Glomerellales</taxon>
        <taxon>Glomerellaceae</taxon>
        <taxon>Colletotrichum</taxon>
        <taxon>Colletotrichum destructivum species complex</taxon>
    </lineage>
</organism>
<dbReference type="InterPro" id="IPR038765">
    <property type="entry name" value="Papain-like_cys_pep_sf"/>
</dbReference>
<feature type="compositionally biased region" description="Basic and acidic residues" evidence="1">
    <location>
        <begin position="410"/>
        <end position="425"/>
    </location>
</feature>
<dbReference type="EMBL" id="PJEX01000406">
    <property type="protein sequence ID" value="TKW50364.1"/>
    <property type="molecule type" value="Genomic_DNA"/>
</dbReference>
<evidence type="ECO:0000313" key="2">
    <source>
        <dbReference type="EMBL" id="TKW50364.1"/>
    </source>
</evidence>
<dbReference type="AlphaFoldDB" id="A0A4U6X5N3"/>
<proteinExistence type="predicted"/>
<sequence>MSSRPLVSTPPPPSLQSLDPLPACPPAPARDHSRAPVNADPVSRLPDALDSRAFYSDFMAGLAMIPPETNVPELAVDLNNLLDDYQPNTASHVRTDFVIDSYKIRKATTLLRRDLSEEETIRLQTNINIRRRKMVPAQLQRSQNMLRHLVGGPALGDGTPVTSITSIGNCQLLIRIINHVVEGGDDDAINRLWQTPDGILCGVGLTKRGLEAVWNRVRHAANDRQINNDSLAQESTEVPKNDAPWKNNTPTNDAPEMDEALENTATQNDEPVHNEDNMYGGDISGSEDGWNPAVDAYDGPSVLSIAPNGNRPRPREDDAASDALSPELSRKMAVSPVSRVLSSPPSFLDMSTVDVSCSERHNHLSASTKPLLGSNTGVEHRANSSPLFSSRSEQRQAVTTSANTSAARQEPPRQDPPRQDQDPPRPLDTSSAAASKTPATAQTTKSLDDTLRLAESPVRVSDLDPDLDPVPSASGKRLGTTIELQPFRKKRTYDSPRPNRLEAELATIDTRPLTSQECLNASIVNGAINLVVSLCPLSLQLLDSACTDGQASSLSPAILARLPTHPDGLVVAPLHLPDAHHWVLAIPMAAKVYMVDSCAIKGPELEAKAHHLHRLLRSSETPDTAGNDNANQVAVEDLGCHKQDNSVDCGVAVIVNVCRLVAGQDRFDAQTDYALWRRVIAALIDPAKHNEIVDKKAFAPLAEIKVSGGQPLNALPNAQNNPMSLMECSQWYEAQAARLEAFRMSVAQQARPLMAKCRASLAALRDVEGVLSGMHNAGGRNWHLGGGSMTSGLRRRSDLFSDEVSEAVASYRSIIGEINRLPFRDPDSLASLNKKMAWLLRLQESRWTSRDRIVRVLELVRQGRTWLEKLERSGAVMMPCE</sequence>
<evidence type="ECO:0008006" key="4">
    <source>
        <dbReference type="Google" id="ProtNLM"/>
    </source>
</evidence>